<feature type="domain" description="KOW" evidence="1">
    <location>
        <begin position="198"/>
        <end position="225"/>
    </location>
</feature>
<reference evidence="2" key="1">
    <citation type="submission" date="2020-11" db="EMBL/GenBank/DDBJ databases">
        <authorList>
            <consortium name="DOE Joint Genome Institute"/>
            <person name="Ahrendt S."/>
            <person name="Riley R."/>
            <person name="Andreopoulos W."/>
            <person name="Labutti K."/>
            <person name="Pangilinan J."/>
            <person name="Ruiz-Duenas F.J."/>
            <person name="Barrasa J.M."/>
            <person name="Sanchez-Garcia M."/>
            <person name="Camarero S."/>
            <person name="Miyauchi S."/>
            <person name="Serrano A."/>
            <person name="Linde D."/>
            <person name="Babiker R."/>
            <person name="Drula E."/>
            <person name="Ayuso-Fernandez I."/>
            <person name="Pacheco R."/>
            <person name="Padilla G."/>
            <person name="Ferreira P."/>
            <person name="Barriuso J."/>
            <person name="Kellner H."/>
            <person name="Castanera R."/>
            <person name="Alfaro M."/>
            <person name="Ramirez L."/>
            <person name="Pisabarro A.G."/>
            <person name="Kuo A."/>
            <person name="Tritt A."/>
            <person name="Lipzen A."/>
            <person name="He G."/>
            <person name="Yan M."/>
            <person name="Ng V."/>
            <person name="Cullen D."/>
            <person name="Martin F."/>
            <person name="Rosso M.-N."/>
            <person name="Henrissat B."/>
            <person name="Hibbett D."/>
            <person name="Martinez A.T."/>
            <person name="Grigoriev I.V."/>
        </authorList>
    </citation>
    <scope>NUCLEOTIDE SEQUENCE</scope>
    <source>
        <strain evidence="2">MF-IS2</strain>
    </source>
</reference>
<evidence type="ECO:0000259" key="1">
    <source>
        <dbReference type="SMART" id="SM00739"/>
    </source>
</evidence>
<evidence type="ECO:0000313" key="2">
    <source>
        <dbReference type="EMBL" id="KAF9441928.1"/>
    </source>
</evidence>
<feature type="domain" description="KOW" evidence="1">
    <location>
        <begin position="148"/>
        <end position="175"/>
    </location>
</feature>
<dbReference type="EMBL" id="MU151744">
    <property type="protein sequence ID" value="KAF9441928.1"/>
    <property type="molecule type" value="Genomic_DNA"/>
</dbReference>
<accession>A0A9P5WZV5</accession>
<protein>
    <recommendedName>
        <fullName evidence="1">KOW domain-containing protein</fullName>
    </recommendedName>
</protein>
<organism evidence="2 3">
    <name type="scientific">Macrolepiota fuliginosa MF-IS2</name>
    <dbReference type="NCBI Taxonomy" id="1400762"/>
    <lineage>
        <taxon>Eukaryota</taxon>
        <taxon>Fungi</taxon>
        <taxon>Dikarya</taxon>
        <taxon>Basidiomycota</taxon>
        <taxon>Agaricomycotina</taxon>
        <taxon>Agaricomycetes</taxon>
        <taxon>Agaricomycetidae</taxon>
        <taxon>Agaricales</taxon>
        <taxon>Agaricineae</taxon>
        <taxon>Agaricaceae</taxon>
        <taxon>Macrolepiota</taxon>
    </lineage>
</organism>
<name>A0A9P5WZV5_9AGAR</name>
<dbReference type="Proteomes" id="UP000807342">
    <property type="component" value="Unassembled WGS sequence"/>
</dbReference>
<sequence>MKYLNSCQPPFTPQPSLWVHLKILPYWNDLAFVFPCIYYASKTSKTKWSKEKWPKIPLAKLFNPSVTSTISGPSAVQGKTSNADPTIHYSYLGHNFDTSGYLLLTLTPSDYHHATAYPTVNELQQFMNSTLMSLSVKLHEFHLAQGRAVKENDIVRVTSSLHVGQIGTVQGLTSTHAYLLLMETGSAVQVPLHQLCHHYKVSNYVQIKSGGDAGYIGYIVSIDDVQNTAIICNPWSSVSHVTVMLHCLQFADASLHFGKLPPPEDGSVAKLVDMDDQTFAHLEKLQVAIIKGLMKGLFGTVISINSKGLANVEMWASLWRSSGLQQIAIRDMAYELDNNEWYCVNDSNLLEYITVTSAVLSATSSQMSVVCLTTPDPPENPAPGQGCWSVDARDKVPAESEPERPSIHKLCLLQIDV</sequence>
<keyword evidence="3" id="KW-1185">Reference proteome</keyword>
<feature type="domain" description="KOW" evidence="1">
    <location>
        <begin position="280"/>
        <end position="307"/>
    </location>
</feature>
<comment type="caution">
    <text evidence="2">The sequence shown here is derived from an EMBL/GenBank/DDBJ whole genome shotgun (WGS) entry which is preliminary data.</text>
</comment>
<dbReference type="InterPro" id="IPR005824">
    <property type="entry name" value="KOW"/>
</dbReference>
<gene>
    <name evidence="2" type="ORF">P691DRAFT_765744</name>
</gene>
<dbReference type="OrthoDB" id="3048815at2759"/>
<evidence type="ECO:0000313" key="3">
    <source>
        <dbReference type="Proteomes" id="UP000807342"/>
    </source>
</evidence>
<dbReference type="AlphaFoldDB" id="A0A9P5WZV5"/>
<proteinExistence type="predicted"/>
<dbReference type="SMART" id="SM00739">
    <property type="entry name" value="KOW"/>
    <property type="match status" value="3"/>
</dbReference>